<proteinExistence type="predicted"/>
<organism evidence="1 2">
    <name type="scientific">Terrabacter carboxydivorans</name>
    <dbReference type="NCBI Taxonomy" id="619730"/>
    <lineage>
        <taxon>Bacteria</taxon>
        <taxon>Bacillati</taxon>
        <taxon>Actinomycetota</taxon>
        <taxon>Actinomycetes</taxon>
        <taxon>Micrococcales</taxon>
        <taxon>Intrasporangiaceae</taxon>
        <taxon>Terrabacter</taxon>
    </lineage>
</organism>
<gene>
    <name evidence="1" type="ORF">GCM10009858_36220</name>
</gene>
<name>A0ABP5ZH29_9MICO</name>
<keyword evidence="2" id="KW-1185">Reference proteome</keyword>
<dbReference type="Proteomes" id="UP001500730">
    <property type="component" value="Unassembled WGS sequence"/>
</dbReference>
<comment type="caution">
    <text evidence="1">The sequence shown here is derived from an EMBL/GenBank/DDBJ whole genome shotgun (WGS) entry which is preliminary data.</text>
</comment>
<protein>
    <submittedName>
        <fullName evidence="1">DUF2332 domain-containing protein</fullName>
    </submittedName>
</protein>
<dbReference type="Pfam" id="PF10094">
    <property type="entry name" value="DUF2332"/>
    <property type="match status" value="1"/>
</dbReference>
<accession>A0ABP5ZH29</accession>
<reference evidence="2" key="1">
    <citation type="journal article" date="2019" name="Int. J. Syst. Evol. Microbiol.">
        <title>The Global Catalogue of Microorganisms (GCM) 10K type strain sequencing project: providing services to taxonomists for standard genome sequencing and annotation.</title>
        <authorList>
            <consortium name="The Broad Institute Genomics Platform"/>
            <consortium name="The Broad Institute Genome Sequencing Center for Infectious Disease"/>
            <person name="Wu L."/>
            <person name="Ma J."/>
        </authorList>
    </citation>
    <scope>NUCLEOTIDE SEQUENCE [LARGE SCALE GENOMIC DNA]</scope>
    <source>
        <strain evidence="2">JCM 16259</strain>
    </source>
</reference>
<dbReference type="EMBL" id="BAAARE010000018">
    <property type="protein sequence ID" value="GAA2494924.1"/>
    <property type="molecule type" value="Genomic_DNA"/>
</dbReference>
<sequence length="333" mass="36441">MLEDVQATYRHFAVYAAGNSPCFEQWALGVADDLAVLRWLARLPEPKRQPNLVFAAARWHGLTAPAPYAELRAALLGDTGRIRRTILERATQTNEVGRLATLVPAFASLPGDGPLGLLEVGASAGLCLYPDRWSYAWGTDDGTRTAGSEARTLYADVSGPAPLPDDVPLVAWRGGIDLNPLDAADPETRRWLLTLVWPEHEDRRARLEEALGIARRERPDLRRGDLLHELPDLAAEALAELPGDGRLLVFHSAVITYLDVPGRERFAALMQDLLTDPRVHWVSNERPRTLPAVTGSGPPPPPGRYVLGVDGRAVGHTHQHGRGLHWWAPSSVG</sequence>
<evidence type="ECO:0000313" key="2">
    <source>
        <dbReference type="Proteomes" id="UP001500730"/>
    </source>
</evidence>
<dbReference type="InterPro" id="IPR011200">
    <property type="entry name" value="UCP012608"/>
</dbReference>
<evidence type="ECO:0000313" key="1">
    <source>
        <dbReference type="EMBL" id="GAA2494924.1"/>
    </source>
</evidence>